<dbReference type="eggNOG" id="COG0581">
    <property type="taxonomic scope" value="Bacteria"/>
</dbReference>
<keyword evidence="7 10" id="KW-0812">Transmembrane</keyword>
<keyword evidence="4" id="KW-0813">Transport</keyword>
<dbReference type="PATRIC" id="fig|1121362.3.peg.2397"/>
<dbReference type="Pfam" id="PF00528">
    <property type="entry name" value="BPD_transp_1"/>
    <property type="match status" value="1"/>
</dbReference>
<name>M1NPP6_9CORY</name>
<dbReference type="Gene3D" id="1.10.3720.10">
    <property type="entry name" value="MetI-like"/>
    <property type="match status" value="1"/>
</dbReference>
<dbReference type="AlphaFoldDB" id="M1NPP6"/>
<feature type="transmembrane region" description="Helical" evidence="10">
    <location>
        <begin position="34"/>
        <end position="55"/>
    </location>
</feature>
<evidence type="ECO:0000256" key="9">
    <source>
        <dbReference type="ARBA" id="ARBA00023136"/>
    </source>
</evidence>
<comment type="subcellular location">
    <subcellularLocation>
        <location evidence="2 10">Cell membrane</location>
        <topology evidence="2 10">Multi-pass membrane protein</topology>
    </subcellularLocation>
</comment>
<dbReference type="RefSeq" id="WP_015401773.1">
    <property type="nucleotide sequence ID" value="NC_020302.1"/>
</dbReference>
<dbReference type="SUPFAM" id="SSF161098">
    <property type="entry name" value="MetI-like"/>
    <property type="match status" value="1"/>
</dbReference>
<comment type="similarity">
    <text evidence="3 10">Belongs to the binding-protein-dependent transport system permease family. CysTW subfamily.</text>
</comment>
<dbReference type="PANTHER" id="PTHR42922">
    <property type="entry name" value="PHOSPHATE TRANSPORT SYSTEM PERMEASE PROTEIN PSTA"/>
    <property type="match status" value="1"/>
</dbReference>
<dbReference type="HOGENOM" id="CLU_033621_2_0_11"/>
<dbReference type="InterPro" id="IPR000515">
    <property type="entry name" value="MetI-like"/>
</dbReference>
<evidence type="ECO:0000256" key="3">
    <source>
        <dbReference type="ARBA" id="ARBA00007069"/>
    </source>
</evidence>
<feature type="transmembrane region" description="Helical" evidence="10">
    <location>
        <begin position="161"/>
        <end position="178"/>
    </location>
</feature>
<keyword evidence="5 10" id="KW-1003">Cell membrane</keyword>
<dbReference type="EMBL" id="CP003697">
    <property type="protein sequence ID" value="AGF73358.1"/>
    <property type="molecule type" value="Genomic_DNA"/>
</dbReference>
<evidence type="ECO:0000256" key="7">
    <source>
        <dbReference type="ARBA" id="ARBA00022692"/>
    </source>
</evidence>
<dbReference type="GO" id="GO:0005886">
    <property type="term" value="C:plasma membrane"/>
    <property type="evidence" value="ECO:0007669"/>
    <property type="project" value="UniProtKB-SubCell"/>
</dbReference>
<evidence type="ECO:0000313" key="13">
    <source>
        <dbReference type="Proteomes" id="UP000011723"/>
    </source>
</evidence>
<dbReference type="InterPro" id="IPR005672">
    <property type="entry name" value="Phosphate_PstA"/>
</dbReference>
<feature type="transmembrane region" description="Helical" evidence="10">
    <location>
        <begin position="87"/>
        <end position="117"/>
    </location>
</feature>
<gene>
    <name evidence="12" type="ORF">A605_11810</name>
</gene>
<keyword evidence="8 10" id="KW-1133">Transmembrane helix</keyword>
<dbReference type="KEGG" id="chn:A605_11810"/>
<dbReference type="InterPro" id="IPR051408">
    <property type="entry name" value="Phosphate_transprt_permease"/>
</dbReference>
<protein>
    <recommendedName>
        <fullName evidence="10">Phosphate transport system permease protein PstA</fullName>
    </recommendedName>
</protein>
<keyword evidence="13" id="KW-1185">Reference proteome</keyword>
<keyword evidence="9 10" id="KW-0472">Membrane</keyword>
<feature type="domain" description="ABC transmembrane type-1" evidence="11">
    <location>
        <begin position="91"/>
        <end position="301"/>
    </location>
</feature>
<dbReference type="GO" id="GO:0035435">
    <property type="term" value="P:phosphate ion transmembrane transport"/>
    <property type="evidence" value="ECO:0007669"/>
    <property type="project" value="InterPro"/>
</dbReference>
<organism evidence="12 13">
    <name type="scientific">Corynebacterium halotolerans YIM 70093 = DSM 44683</name>
    <dbReference type="NCBI Taxonomy" id="1121362"/>
    <lineage>
        <taxon>Bacteria</taxon>
        <taxon>Bacillati</taxon>
        <taxon>Actinomycetota</taxon>
        <taxon>Actinomycetes</taxon>
        <taxon>Mycobacteriales</taxon>
        <taxon>Corynebacteriaceae</taxon>
        <taxon>Corynebacterium</taxon>
    </lineage>
</organism>
<evidence type="ECO:0000256" key="8">
    <source>
        <dbReference type="ARBA" id="ARBA00022989"/>
    </source>
</evidence>
<accession>M1NPP6</accession>
<reference evidence="12 13" key="1">
    <citation type="journal article" date="2012" name="Stand. Genomic Sci.">
        <title>Genome sequence of the halotolerant bacterium Corynebacterium halotolerans type strain YIM 70093(T) (= DSM 44683(T)).</title>
        <authorList>
            <person name="Ruckert C."/>
            <person name="Albersmeier A."/>
            <person name="Al-Dilaimi A."/>
            <person name="Niehaus K."/>
            <person name="Szczepanowski R."/>
            <person name="Kalinowski J."/>
        </authorList>
    </citation>
    <scope>NUCLEOTIDE SEQUENCE [LARGE SCALE GENOMIC DNA]</scope>
    <source>
        <strain evidence="12">YIM 70093</strain>
    </source>
</reference>
<evidence type="ECO:0000256" key="6">
    <source>
        <dbReference type="ARBA" id="ARBA00022592"/>
    </source>
</evidence>
<dbReference type="PANTHER" id="PTHR42922:SF1">
    <property type="entry name" value="PHOSPHATE TRANSPORT SYSTEM PERMEASE PROTEIN PSTA"/>
    <property type="match status" value="1"/>
</dbReference>
<feature type="transmembrane region" description="Helical" evidence="10">
    <location>
        <begin position="129"/>
        <end position="155"/>
    </location>
</feature>
<comment type="function">
    <text evidence="1">Part of the binding-protein-dependent transport system for phosphate; probably responsible for the translocation of the substrate across the membrane.</text>
</comment>
<keyword evidence="6" id="KW-0592">Phosphate transport</keyword>
<evidence type="ECO:0000256" key="4">
    <source>
        <dbReference type="ARBA" id="ARBA00022448"/>
    </source>
</evidence>
<dbReference type="NCBIfam" id="TIGR00974">
    <property type="entry name" value="3a0107s02c"/>
    <property type="match status" value="1"/>
</dbReference>
<proteinExistence type="inferred from homology"/>
<dbReference type="PROSITE" id="PS50928">
    <property type="entry name" value="ABC_TM1"/>
    <property type="match status" value="1"/>
</dbReference>
<evidence type="ECO:0000256" key="1">
    <source>
        <dbReference type="ARBA" id="ARBA00003510"/>
    </source>
</evidence>
<dbReference type="CDD" id="cd06261">
    <property type="entry name" value="TM_PBP2"/>
    <property type="match status" value="1"/>
</dbReference>
<evidence type="ECO:0000256" key="5">
    <source>
        <dbReference type="ARBA" id="ARBA00022475"/>
    </source>
</evidence>
<evidence type="ECO:0000259" key="11">
    <source>
        <dbReference type="PROSITE" id="PS50928"/>
    </source>
</evidence>
<feature type="transmembrane region" description="Helical" evidence="10">
    <location>
        <begin position="279"/>
        <end position="300"/>
    </location>
</feature>
<dbReference type="GO" id="GO:0005315">
    <property type="term" value="F:phosphate transmembrane transporter activity"/>
    <property type="evidence" value="ECO:0007669"/>
    <property type="project" value="InterPro"/>
</dbReference>
<dbReference type="InterPro" id="IPR035906">
    <property type="entry name" value="MetI-like_sf"/>
</dbReference>
<dbReference type="OrthoDB" id="9775069at2"/>
<dbReference type="STRING" id="1121362.A605_11810"/>
<feature type="transmembrane region" description="Helical" evidence="10">
    <location>
        <begin position="210"/>
        <end position="231"/>
    </location>
</feature>
<evidence type="ECO:0000256" key="2">
    <source>
        <dbReference type="ARBA" id="ARBA00004651"/>
    </source>
</evidence>
<evidence type="ECO:0000256" key="10">
    <source>
        <dbReference type="RuleBase" id="RU363043"/>
    </source>
</evidence>
<dbReference type="Proteomes" id="UP000011723">
    <property type="component" value="Chromosome"/>
</dbReference>
<sequence length="308" mass="33176">MSHNVNTVTPASENLADQSAFSHISGRRKTTDSIATVLVYLTMAIAMIPLVWVLWEVISRGLGPILDAEWWTSSQQGVLYHLPGGGALHAIVGTVMQTLIASVVSIPVGIFTAIYLVEYSNGNRLGRITTFMVDILTGVPSIVAALFIFTTWITLFGFERSGMAVALSLVLLMVPVVVRNTEEMLRVVPMDLREASYALGVPKWKTIAKIVLPTALSGIVTGIMLAIARVMGESAPVLILVGSTQTMNWNPMEGPQSSLPLMMLDMYKAGTSPAVLDKLWGAALTLVLIIALLNIGARLISARFSVKQ</sequence>
<evidence type="ECO:0000313" key="12">
    <source>
        <dbReference type="EMBL" id="AGF73358.1"/>
    </source>
</evidence>